<dbReference type="Pfam" id="PF02518">
    <property type="entry name" value="HATPase_c"/>
    <property type="match status" value="1"/>
</dbReference>
<keyword evidence="6" id="KW-0479">Metal-binding</keyword>
<keyword evidence="10" id="KW-1133">Transmembrane helix</keyword>
<dbReference type="InterPro" id="IPR012827">
    <property type="entry name" value="Hemerythrin_metal-bd"/>
</dbReference>
<dbReference type="SUPFAM" id="SSF55785">
    <property type="entry name" value="PYP-like sensor domain (PAS domain)"/>
    <property type="match status" value="1"/>
</dbReference>
<evidence type="ECO:0000256" key="4">
    <source>
        <dbReference type="ARBA" id="ARBA00022553"/>
    </source>
</evidence>
<dbReference type="SUPFAM" id="SSF47384">
    <property type="entry name" value="Homodimeric domain of signal transducing histidine kinase"/>
    <property type="match status" value="1"/>
</dbReference>
<dbReference type="InterPro" id="IPR005467">
    <property type="entry name" value="His_kinase_dom"/>
</dbReference>
<dbReference type="InterPro" id="IPR000700">
    <property type="entry name" value="PAS-assoc_C"/>
</dbReference>
<reference evidence="15" key="1">
    <citation type="submission" date="2016-07" db="EMBL/GenBank/DDBJ databases">
        <authorList>
            <person name="Florea S."/>
            <person name="Webb J.S."/>
            <person name="Jaromczyk J."/>
            <person name="Schardl C.L."/>
        </authorList>
    </citation>
    <scope>NUCLEOTIDE SEQUENCE [LARGE SCALE GENOMIC DNA]</scope>
    <source>
        <strain evidence="15">MV-1</strain>
    </source>
</reference>
<dbReference type="NCBIfam" id="TIGR02481">
    <property type="entry name" value="hemeryth_dom"/>
    <property type="match status" value="1"/>
</dbReference>
<sequence length="734" mass="82851">MLLRVTLIFMGCELFVMFVLDVFIKPLSLSFSIEPILDVVILGIIASPLVYFFAIRPFMFKQSLFRQVTKKIGEVFWMSDPGKSKILYISPAYETIWGRTCKSLYQNPQSFIEAICQEHRERVVAAMGKQALGGYDELYKIERPDGQSCWIWDRAFPVKDKHGNVVRIDGVAADITEQKETELELLRSEHDLSVALEKATAASKAKSEFLASMSHELRTPLNAILGFAQMMQYRKDEPLMPGQKEAVDIILTSGVGLLNLINEVLDLARIEADRATIYLDTVDAGKIVSDCVSMLTPLAQKRHIKIKNMVSSASAMLNTDPDRFKQMVINYITNAIKYNKEGGLITIEGSITDHGFFHLSVTDTGIGIEDKNLPKVFEIYNRFQTNPHITVEGTGVGLSVVKLLVERLAGNVGFESKINQGSTFWLELPLVTNKNVIIWTDHLSVGVDELDADHQWLVKLINKISSMRVTDEEINTAIEQLSKYFARHLNREEAVMKMCEYPDLEHHRKGHKKLTSTLDNIVQKWRSDRNVDIARTLRDFAREFLLPHILIDDQKYTKYIIGKEQQISDVLVEIGNVSNRSAEKISGNLESANLLSNKSETSPKKHINVIFVDDEQHVLDGLKRSLRGMSDEWNMDFVSEGEEALGLMETKPYDIIVSDMQMPTMSGEELLGKVEKHYPSTARVVLSGHVDQDATYRLVGSSHLFLSKPCSTELLIDTMRKSISLSNTQGLISN</sequence>
<dbReference type="CDD" id="cd00130">
    <property type="entry name" value="PAS"/>
    <property type="match status" value="1"/>
</dbReference>
<evidence type="ECO:0000256" key="2">
    <source>
        <dbReference type="ARBA" id="ARBA00010587"/>
    </source>
</evidence>
<dbReference type="PROSITE" id="PS50109">
    <property type="entry name" value="HIS_KIN"/>
    <property type="match status" value="1"/>
</dbReference>
<evidence type="ECO:0000256" key="5">
    <source>
        <dbReference type="ARBA" id="ARBA00022679"/>
    </source>
</evidence>
<dbReference type="SUPFAM" id="SSF55874">
    <property type="entry name" value="ATPase domain of HSP90 chaperone/DNA topoisomerase II/histidine kinase"/>
    <property type="match status" value="1"/>
</dbReference>
<dbReference type="Gene3D" id="1.10.287.130">
    <property type="match status" value="1"/>
</dbReference>
<evidence type="ECO:0000256" key="8">
    <source>
        <dbReference type="ARBA" id="ARBA00023004"/>
    </source>
</evidence>
<dbReference type="Proteomes" id="UP000095347">
    <property type="component" value="Unassembled WGS sequence"/>
</dbReference>
<dbReference type="Gene3D" id="1.20.120.50">
    <property type="entry name" value="Hemerythrin-like"/>
    <property type="match status" value="1"/>
</dbReference>
<keyword evidence="10" id="KW-0472">Membrane</keyword>
<dbReference type="CDD" id="cd00075">
    <property type="entry name" value="HATPase"/>
    <property type="match status" value="1"/>
</dbReference>
<feature type="transmembrane region" description="Helical" evidence="10">
    <location>
        <begin position="36"/>
        <end position="54"/>
    </location>
</feature>
<dbReference type="PANTHER" id="PTHR43047:SF72">
    <property type="entry name" value="OSMOSENSING HISTIDINE PROTEIN KINASE SLN1"/>
    <property type="match status" value="1"/>
</dbReference>
<dbReference type="InterPro" id="IPR013655">
    <property type="entry name" value="PAS_fold_3"/>
</dbReference>
<dbReference type="InterPro" id="IPR012312">
    <property type="entry name" value="Hemerythrin-like"/>
</dbReference>
<dbReference type="NCBIfam" id="NF033749">
    <property type="entry name" value="bact_hemeryth"/>
    <property type="match status" value="1"/>
</dbReference>
<dbReference type="NCBIfam" id="TIGR00229">
    <property type="entry name" value="sensory_box"/>
    <property type="match status" value="1"/>
</dbReference>
<dbReference type="Gene3D" id="3.30.565.10">
    <property type="entry name" value="Histidine kinase-like ATPase, C-terminal domain"/>
    <property type="match status" value="1"/>
</dbReference>
<dbReference type="SMART" id="SM00448">
    <property type="entry name" value="REC"/>
    <property type="match status" value="1"/>
</dbReference>
<comment type="caution">
    <text evidence="14">The sequence shown here is derived from an EMBL/GenBank/DDBJ whole genome shotgun (WGS) entry which is preliminary data.</text>
</comment>
<dbReference type="EMBL" id="MCGG01000089">
    <property type="protein sequence ID" value="OEJ63650.1"/>
    <property type="molecule type" value="Genomic_DNA"/>
</dbReference>
<evidence type="ECO:0000256" key="1">
    <source>
        <dbReference type="ARBA" id="ARBA00000085"/>
    </source>
</evidence>
<dbReference type="InterPro" id="IPR035965">
    <property type="entry name" value="PAS-like_dom_sf"/>
</dbReference>
<gene>
    <name evidence="14" type="ORF">BEN30_01720</name>
</gene>
<dbReference type="InterPro" id="IPR011006">
    <property type="entry name" value="CheY-like_superfamily"/>
</dbReference>
<comment type="catalytic activity">
    <reaction evidence="1">
        <text>ATP + protein L-histidine = ADP + protein N-phospho-L-histidine.</text>
        <dbReference type="EC" id="2.7.13.3"/>
    </reaction>
</comment>
<feature type="modified residue" description="4-aspartylphosphate" evidence="9">
    <location>
        <position position="659"/>
    </location>
</feature>
<feature type="domain" description="Histidine kinase" evidence="11">
    <location>
        <begin position="212"/>
        <end position="432"/>
    </location>
</feature>
<dbReference type="SMART" id="SM00388">
    <property type="entry name" value="HisKA"/>
    <property type="match status" value="1"/>
</dbReference>
<dbReference type="InterPro" id="IPR036097">
    <property type="entry name" value="HisK_dim/P_sf"/>
</dbReference>
<dbReference type="Pfam" id="PF00512">
    <property type="entry name" value="HisKA"/>
    <property type="match status" value="1"/>
</dbReference>
<accession>A0A1E5Q2V3</accession>
<dbReference type="SUPFAM" id="SSF52172">
    <property type="entry name" value="CheY-like"/>
    <property type="match status" value="1"/>
</dbReference>
<dbReference type="PROSITE" id="PS50110">
    <property type="entry name" value="RESPONSE_REGULATORY"/>
    <property type="match status" value="1"/>
</dbReference>
<dbReference type="GO" id="GO:0009927">
    <property type="term" value="F:histidine phosphotransfer kinase activity"/>
    <property type="evidence" value="ECO:0007669"/>
    <property type="project" value="TreeGrafter"/>
</dbReference>
<dbReference type="CDD" id="cd00082">
    <property type="entry name" value="HisKA"/>
    <property type="match status" value="1"/>
</dbReference>
<dbReference type="Pfam" id="PF08447">
    <property type="entry name" value="PAS_3"/>
    <property type="match status" value="1"/>
</dbReference>
<dbReference type="Pfam" id="PF00072">
    <property type="entry name" value="Response_reg"/>
    <property type="match status" value="1"/>
</dbReference>
<dbReference type="InterPro" id="IPR003594">
    <property type="entry name" value="HATPase_dom"/>
</dbReference>
<evidence type="ECO:0000313" key="14">
    <source>
        <dbReference type="EMBL" id="OEJ63650.1"/>
    </source>
</evidence>
<dbReference type="InterPro" id="IPR000014">
    <property type="entry name" value="PAS"/>
</dbReference>
<protein>
    <recommendedName>
        <fullName evidence="3">histidine kinase</fullName>
        <ecNumber evidence="3">2.7.13.3</ecNumber>
    </recommendedName>
</protein>
<dbReference type="PANTHER" id="PTHR43047">
    <property type="entry name" value="TWO-COMPONENT HISTIDINE PROTEIN KINASE"/>
    <property type="match status" value="1"/>
</dbReference>
<keyword evidence="8" id="KW-0408">Iron</keyword>
<dbReference type="EC" id="2.7.13.3" evidence="3"/>
<keyword evidence="7" id="KW-0418">Kinase</keyword>
<evidence type="ECO:0000256" key="6">
    <source>
        <dbReference type="ARBA" id="ARBA00022723"/>
    </source>
</evidence>
<dbReference type="SMART" id="SM00086">
    <property type="entry name" value="PAC"/>
    <property type="match status" value="1"/>
</dbReference>
<dbReference type="InterPro" id="IPR001610">
    <property type="entry name" value="PAC"/>
</dbReference>
<proteinExistence type="inferred from homology"/>
<dbReference type="InterPro" id="IPR035938">
    <property type="entry name" value="Hemerythrin-like_sf"/>
</dbReference>
<organism evidence="14 15">
    <name type="scientific">Magnetovibrio blakemorei</name>
    <dbReference type="NCBI Taxonomy" id="28181"/>
    <lineage>
        <taxon>Bacteria</taxon>
        <taxon>Pseudomonadati</taxon>
        <taxon>Pseudomonadota</taxon>
        <taxon>Alphaproteobacteria</taxon>
        <taxon>Rhodospirillales</taxon>
        <taxon>Magnetovibrionaceae</taxon>
        <taxon>Magnetovibrio</taxon>
    </lineage>
</organism>
<dbReference type="GO" id="GO:0046872">
    <property type="term" value="F:metal ion binding"/>
    <property type="evidence" value="ECO:0007669"/>
    <property type="project" value="UniProtKB-KW"/>
</dbReference>
<evidence type="ECO:0000256" key="9">
    <source>
        <dbReference type="PROSITE-ProRule" id="PRU00169"/>
    </source>
</evidence>
<keyword evidence="4 9" id="KW-0597">Phosphoprotein</keyword>
<evidence type="ECO:0000259" key="13">
    <source>
        <dbReference type="PROSITE" id="PS50113"/>
    </source>
</evidence>
<feature type="transmembrane region" description="Helical" evidence="10">
    <location>
        <begin position="6"/>
        <end position="24"/>
    </location>
</feature>
<feature type="domain" description="Response regulatory" evidence="12">
    <location>
        <begin position="608"/>
        <end position="723"/>
    </location>
</feature>
<dbReference type="InterPro" id="IPR004358">
    <property type="entry name" value="Sig_transdc_His_kin-like_C"/>
</dbReference>
<dbReference type="InterPro" id="IPR001789">
    <property type="entry name" value="Sig_transdc_resp-reg_receiver"/>
</dbReference>
<dbReference type="STRING" id="28181.BEN30_01720"/>
<evidence type="ECO:0000256" key="7">
    <source>
        <dbReference type="ARBA" id="ARBA00022777"/>
    </source>
</evidence>
<evidence type="ECO:0000256" key="10">
    <source>
        <dbReference type="SAM" id="Phobius"/>
    </source>
</evidence>
<dbReference type="AlphaFoldDB" id="A0A1E5Q2V3"/>
<evidence type="ECO:0000256" key="3">
    <source>
        <dbReference type="ARBA" id="ARBA00012438"/>
    </source>
</evidence>
<dbReference type="Gene3D" id="3.30.450.20">
    <property type="entry name" value="PAS domain"/>
    <property type="match status" value="1"/>
</dbReference>
<dbReference type="SUPFAM" id="SSF47188">
    <property type="entry name" value="Hemerythrin-like"/>
    <property type="match status" value="1"/>
</dbReference>
<keyword evidence="10" id="KW-0812">Transmembrane</keyword>
<dbReference type="PROSITE" id="PS50113">
    <property type="entry name" value="PAC"/>
    <property type="match status" value="1"/>
</dbReference>
<dbReference type="InterPro" id="IPR003661">
    <property type="entry name" value="HisK_dim/P_dom"/>
</dbReference>
<dbReference type="PRINTS" id="PR00344">
    <property type="entry name" value="BCTRLSENSOR"/>
</dbReference>
<evidence type="ECO:0000259" key="12">
    <source>
        <dbReference type="PROSITE" id="PS50110"/>
    </source>
</evidence>
<keyword evidence="5" id="KW-0808">Transferase</keyword>
<dbReference type="GO" id="GO:0005886">
    <property type="term" value="C:plasma membrane"/>
    <property type="evidence" value="ECO:0007669"/>
    <property type="project" value="TreeGrafter"/>
</dbReference>
<dbReference type="InterPro" id="IPR036890">
    <property type="entry name" value="HATPase_C_sf"/>
</dbReference>
<name>A0A1E5Q2V3_9PROT</name>
<dbReference type="Gene3D" id="3.40.50.2300">
    <property type="match status" value="1"/>
</dbReference>
<dbReference type="SMART" id="SM00387">
    <property type="entry name" value="HATPase_c"/>
    <property type="match status" value="1"/>
</dbReference>
<dbReference type="GO" id="GO:0000155">
    <property type="term" value="F:phosphorelay sensor kinase activity"/>
    <property type="evidence" value="ECO:0007669"/>
    <property type="project" value="InterPro"/>
</dbReference>
<evidence type="ECO:0000313" key="15">
    <source>
        <dbReference type="Proteomes" id="UP000095347"/>
    </source>
</evidence>
<dbReference type="Pfam" id="PF01814">
    <property type="entry name" value="Hemerythrin"/>
    <property type="match status" value="1"/>
</dbReference>
<feature type="domain" description="PAC" evidence="13">
    <location>
        <begin position="135"/>
        <end position="187"/>
    </location>
</feature>
<keyword evidence="15" id="KW-1185">Reference proteome</keyword>
<dbReference type="CDD" id="cd12107">
    <property type="entry name" value="Hemerythrin"/>
    <property type="match status" value="1"/>
</dbReference>
<comment type="similarity">
    <text evidence="2">Belongs to the hemerythrin family.</text>
</comment>
<evidence type="ECO:0000259" key="11">
    <source>
        <dbReference type="PROSITE" id="PS50109"/>
    </source>
</evidence>